<dbReference type="SUPFAM" id="SSF48452">
    <property type="entry name" value="TPR-like"/>
    <property type="match status" value="2"/>
</dbReference>
<dbReference type="Gene3D" id="1.25.40.10">
    <property type="entry name" value="Tetratricopeptide repeat domain"/>
    <property type="match status" value="2"/>
</dbReference>
<evidence type="ECO:0000256" key="4">
    <source>
        <dbReference type="ARBA" id="ARBA00022840"/>
    </source>
</evidence>
<keyword evidence="1" id="KW-0808">Transferase</keyword>
<dbReference type="Pfam" id="PF00069">
    <property type="entry name" value="Pkinase"/>
    <property type="match status" value="1"/>
</dbReference>
<evidence type="ECO:0000256" key="6">
    <source>
        <dbReference type="SAM" id="Phobius"/>
    </source>
</evidence>
<name>A0ABR5NLP7_9GAMM</name>
<organism evidence="8 9">
    <name type="scientific">Stenotrophomonas nitritireducens</name>
    <dbReference type="NCBI Taxonomy" id="83617"/>
    <lineage>
        <taxon>Bacteria</taxon>
        <taxon>Pseudomonadati</taxon>
        <taxon>Pseudomonadota</taxon>
        <taxon>Gammaproteobacteria</taxon>
        <taxon>Lysobacterales</taxon>
        <taxon>Lysobacteraceae</taxon>
        <taxon>Stenotrophomonas</taxon>
    </lineage>
</organism>
<evidence type="ECO:0000313" key="9">
    <source>
        <dbReference type="Proteomes" id="UP000050902"/>
    </source>
</evidence>
<dbReference type="InterPro" id="IPR000719">
    <property type="entry name" value="Prot_kinase_dom"/>
</dbReference>
<dbReference type="Proteomes" id="UP000050902">
    <property type="component" value="Unassembled WGS sequence"/>
</dbReference>
<gene>
    <name evidence="8" type="ORF">ABB22_06435</name>
</gene>
<dbReference type="SMART" id="SM00028">
    <property type="entry name" value="TPR"/>
    <property type="match status" value="4"/>
</dbReference>
<keyword evidence="6" id="KW-1133">Transmembrane helix</keyword>
<evidence type="ECO:0000259" key="7">
    <source>
        <dbReference type="PROSITE" id="PS50011"/>
    </source>
</evidence>
<dbReference type="RefSeq" id="WP_055771519.1">
    <property type="nucleotide sequence ID" value="NZ_LDJG01000007.1"/>
</dbReference>
<dbReference type="PANTHER" id="PTHR43289">
    <property type="entry name" value="MITOGEN-ACTIVATED PROTEIN KINASE KINASE KINASE 20-RELATED"/>
    <property type="match status" value="1"/>
</dbReference>
<keyword evidence="9" id="KW-1185">Reference proteome</keyword>
<dbReference type="InterPro" id="IPR017441">
    <property type="entry name" value="Protein_kinase_ATP_BS"/>
</dbReference>
<evidence type="ECO:0000313" key="8">
    <source>
        <dbReference type="EMBL" id="KRG58809.1"/>
    </source>
</evidence>
<dbReference type="PROSITE" id="PS00107">
    <property type="entry name" value="PROTEIN_KINASE_ATP"/>
    <property type="match status" value="1"/>
</dbReference>
<dbReference type="Gene3D" id="3.30.200.20">
    <property type="entry name" value="Phosphorylase Kinase, domain 1"/>
    <property type="match status" value="1"/>
</dbReference>
<sequence>MSTEKERWQQLSALFERALDGDARQRTLLLASLAGQEPALAAELARMLAAVDKRGPLDAPAADMLDGRLPPHAPVDESGQQLGPWCLLRMLGHGGMGCVYEARREDDSGQRAAIKRLQPHWAGTVHERRFLEERGILARLSHPGIPALIDHGIDAQARPWFALEYVDGGDLLHHADTQCLDLRQRVELLRQVCAAVQHAHAHLVVHRDLKPANLLVDGEGHARVLDFGVAKRLDVDAGTTRTGSHAGFTPEYAAPEQVLGQPVSVATDVHALGVVLYELLCGERPWRFDPANLQAAAQAITTGMPARMETVLSSGRPEEMAARIASRRTTGAAFRRFVRGDLGRIVQTALAKEPERRYASVQALSDDLQRFLQGRTVSVMGDTFAYRARRFVRRNRWSVAMAGLAVLAMLAGLAGTTWQLRQVRVQRDAALAEARRNAAIGDYFAMLFRDAGDRIDGERATASDVLGDGARRLADSYRGDPATGIHLAVTTADLSQRLGDLKAAQALYEQALAWPGIEGFPGQRAAAQYGLGVVRYFNGDNAGARALLDEALGYWKRDQARHVVDLQESASLQANLERADGHPDVAAQVLEQAIAARRALLDGGPDRIVAARTADLAAAYMGMGDAARARETAHSAWAMFERLQLQSTSDALGALNNAAVASVQLGDLAVAEQSFRRAAEIYRRANPQSPHLAALLSNLGTLELKQGRLDDARVDLEQALDMGTRLGGEGSRVAMGTRLRLAELLARQGNVVEAMTLLQTQFHLAEQQGDTRGPLHAGGLLLRARLRLGAGDHGGARNDLDALDGLVAALGPAGAAMGKEAAALRAGLR</sequence>
<keyword evidence="6" id="KW-0472">Membrane</keyword>
<evidence type="ECO:0000256" key="1">
    <source>
        <dbReference type="ARBA" id="ARBA00022679"/>
    </source>
</evidence>
<dbReference type="Pfam" id="PF13432">
    <property type="entry name" value="TPR_16"/>
    <property type="match status" value="1"/>
</dbReference>
<reference evidence="8 9" key="1">
    <citation type="submission" date="2015-05" db="EMBL/GenBank/DDBJ databases">
        <title>Genome sequencing and analysis of members of genus Stenotrophomonas.</title>
        <authorList>
            <person name="Patil P.P."/>
            <person name="Midha S."/>
            <person name="Patil P.B."/>
        </authorList>
    </citation>
    <scope>NUCLEOTIDE SEQUENCE [LARGE SCALE GENOMIC DNA]</scope>
    <source>
        <strain evidence="8 9">DSM 12575</strain>
    </source>
</reference>
<dbReference type="PROSITE" id="PS50011">
    <property type="entry name" value="PROTEIN_KINASE_DOM"/>
    <property type="match status" value="1"/>
</dbReference>
<comment type="caution">
    <text evidence="8">The sequence shown here is derived from an EMBL/GenBank/DDBJ whole genome shotgun (WGS) entry which is preliminary data.</text>
</comment>
<accession>A0ABR5NLP7</accession>
<dbReference type="SUPFAM" id="SSF56112">
    <property type="entry name" value="Protein kinase-like (PK-like)"/>
    <property type="match status" value="1"/>
</dbReference>
<dbReference type="InterPro" id="IPR011990">
    <property type="entry name" value="TPR-like_helical_dom_sf"/>
</dbReference>
<protein>
    <recommendedName>
        <fullName evidence="7">Protein kinase domain-containing protein</fullName>
    </recommendedName>
</protein>
<evidence type="ECO:0000256" key="2">
    <source>
        <dbReference type="ARBA" id="ARBA00022741"/>
    </source>
</evidence>
<keyword evidence="4 5" id="KW-0067">ATP-binding</keyword>
<dbReference type="CDD" id="cd14014">
    <property type="entry name" value="STKc_PknB_like"/>
    <property type="match status" value="1"/>
</dbReference>
<feature type="transmembrane region" description="Helical" evidence="6">
    <location>
        <begin position="397"/>
        <end position="418"/>
    </location>
</feature>
<dbReference type="PANTHER" id="PTHR43289:SF34">
    <property type="entry name" value="SERINE_THREONINE-PROTEIN KINASE YBDM-RELATED"/>
    <property type="match status" value="1"/>
</dbReference>
<feature type="binding site" evidence="5">
    <location>
        <position position="115"/>
    </location>
    <ligand>
        <name>ATP</name>
        <dbReference type="ChEBI" id="CHEBI:30616"/>
    </ligand>
</feature>
<evidence type="ECO:0000256" key="3">
    <source>
        <dbReference type="ARBA" id="ARBA00022777"/>
    </source>
</evidence>
<dbReference type="EMBL" id="LDJG01000007">
    <property type="protein sequence ID" value="KRG58809.1"/>
    <property type="molecule type" value="Genomic_DNA"/>
</dbReference>
<evidence type="ECO:0000256" key="5">
    <source>
        <dbReference type="PROSITE-ProRule" id="PRU10141"/>
    </source>
</evidence>
<feature type="domain" description="Protein kinase" evidence="7">
    <location>
        <begin position="85"/>
        <end position="372"/>
    </location>
</feature>
<proteinExistence type="predicted"/>
<keyword evidence="3" id="KW-0418">Kinase</keyword>
<dbReference type="InterPro" id="IPR011009">
    <property type="entry name" value="Kinase-like_dom_sf"/>
</dbReference>
<dbReference type="PROSITE" id="PS00108">
    <property type="entry name" value="PROTEIN_KINASE_ST"/>
    <property type="match status" value="1"/>
</dbReference>
<dbReference type="SMART" id="SM00220">
    <property type="entry name" value="S_TKc"/>
    <property type="match status" value="1"/>
</dbReference>
<keyword evidence="2 5" id="KW-0547">Nucleotide-binding</keyword>
<dbReference type="InterPro" id="IPR008271">
    <property type="entry name" value="Ser/Thr_kinase_AS"/>
</dbReference>
<dbReference type="Pfam" id="PF13424">
    <property type="entry name" value="TPR_12"/>
    <property type="match status" value="1"/>
</dbReference>
<dbReference type="InterPro" id="IPR019734">
    <property type="entry name" value="TPR_rpt"/>
</dbReference>
<dbReference type="Gene3D" id="1.10.510.10">
    <property type="entry name" value="Transferase(Phosphotransferase) domain 1"/>
    <property type="match status" value="1"/>
</dbReference>
<keyword evidence="6" id="KW-0812">Transmembrane</keyword>